<dbReference type="Gene3D" id="2.120.10.30">
    <property type="entry name" value="TolB, C-terminal domain"/>
    <property type="match status" value="1"/>
</dbReference>
<dbReference type="InterPro" id="IPR011042">
    <property type="entry name" value="6-blade_b-propeller_TolB-like"/>
</dbReference>
<dbReference type="OrthoDB" id="4823400at2"/>
<keyword evidence="2" id="KW-1133">Transmembrane helix</keyword>
<dbReference type="Proteomes" id="UP000321720">
    <property type="component" value="Unassembled WGS sequence"/>
</dbReference>
<feature type="region of interest" description="Disordered" evidence="1">
    <location>
        <begin position="73"/>
        <end position="118"/>
    </location>
</feature>
<dbReference type="SUPFAM" id="SSF69304">
    <property type="entry name" value="Tricorn protease N-terminal domain"/>
    <property type="match status" value="1"/>
</dbReference>
<evidence type="ECO:0000256" key="2">
    <source>
        <dbReference type="SAM" id="Phobius"/>
    </source>
</evidence>
<feature type="compositionally biased region" description="Low complexity" evidence="1">
    <location>
        <begin position="95"/>
        <end position="108"/>
    </location>
</feature>
<dbReference type="AlphaFoldDB" id="A0A511JF21"/>
<keyword evidence="2" id="KW-0472">Membrane</keyword>
<evidence type="ECO:0000313" key="3">
    <source>
        <dbReference type="EMBL" id="GEL96389.1"/>
    </source>
</evidence>
<sequence>MSRGIEELLAAAVDERARSLDGLRPAAGALARTRSRVRRRRAVRHSVETGVGVAAVGVVGVALWWGGARPDAPLPPSGSTAPAPATPTPAPSPAPSSATRAPTPAAAPGLPPALPAPDDLLARVGPGWTLTVYRSVPAGADPLAAPTAHAVLAVAPDGTRYRLADLPAELGVRVLHWRAGDESARVSWGPFATDDMTTGWLDLRTGDLVTDAPDLPRAPDLPGASYLADVGDSGELWLAGVDGDAWSLYVVPASGEPRALGEVDGAVSVASVSPDDSRVAWATAAAPGQALVVVDVATGDRTQVPLDAPDGECSVLGWLDDASVLASCFDYTGDGPVVDWDPRLERIGVDDGSVARVQDIGVGDPFVPSFSHGAHTADGTVAFPAFTLTADLGMASVCANSVWSWGPDGLQEVRPTGDDVLGVGAAGDDVLVESTTGCMQGAAPSTLTAHAPGASGTATILAPVPDDGAWSTALVSWTPAD</sequence>
<protein>
    <submittedName>
        <fullName evidence="3">Uncharacterized protein</fullName>
    </submittedName>
</protein>
<evidence type="ECO:0000256" key="1">
    <source>
        <dbReference type="SAM" id="MobiDB-lite"/>
    </source>
</evidence>
<keyword evidence="4" id="KW-1185">Reference proteome</keyword>
<comment type="caution">
    <text evidence="3">The sequence shown here is derived from an EMBL/GenBank/DDBJ whole genome shotgun (WGS) entry which is preliminary data.</text>
</comment>
<evidence type="ECO:0000313" key="4">
    <source>
        <dbReference type="Proteomes" id="UP000321720"/>
    </source>
</evidence>
<reference evidence="3 4" key="1">
    <citation type="submission" date="2019-07" db="EMBL/GenBank/DDBJ databases">
        <title>Whole genome shotgun sequence of Cellulomonas composti NBRC 100758.</title>
        <authorList>
            <person name="Hosoyama A."/>
            <person name="Uohara A."/>
            <person name="Ohji S."/>
            <person name="Ichikawa N."/>
        </authorList>
    </citation>
    <scope>NUCLEOTIDE SEQUENCE [LARGE SCALE GENOMIC DNA]</scope>
    <source>
        <strain evidence="3 4">NBRC 100758</strain>
    </source>
</reference>
<gene>
    <name evidence="3" type="ORF">CCO02nite_30470</name>
</gene>
<keyword evidence="2" id="KW-0812">Transmembrane</keyword>
<dbReference type="EMBL" id="BJWG01000020">
    <property type="protein sequence ID" value="GEL96389.1"/>
    <property type="molecule type" value="Genomic_DNA"/>
</dbReference>
<feature type="transmembrane region" description="Helical" evidence="2">
    <location>
        <begin position="42"/>
        <end position="65"/>
    </location>
</feature>
<organism evidence="3 4">
    <name type="scientific">Cellulomonas composti</name>
    <dbReference type="NCBI Taxonomy" id="266130"/>
    <lineage>
        <taxon>Bacteria</taxon>
        <taxon>Bacillati</taxon>
        <taxon>Actinomycetota</taxon>
        <taxon>Actinomycetes</taxon>
        <taxon>Micrococcales</taxon>
        <taxon>Cellulomonadaceae</taxon>
        <taxon>Cellulomonas</taxon>
    </lineage>
</organism>
<name>A0A511JF21_9CELL</name>
<accession>A0A511JF21</accession>
<feature type="compositionally biased region" description="Pro residues" evidence="1">
    <location>
        <begin position="84"/>
        <end position="94"/>
    </location>
</feature>
<dbReference type="RefSeq" id="WP_146844022.1">
    <property type="nucleotide sequence ID" value="NZ_BJWG01000020.1"/>
</dbReference>
<proteinExistence type="predicted"/>